<dbReference type="GO" id="GO:0006979">
    <property type="term" value="P:response to oxidative stress"/>
    <property type="evidence" value="ECO:0007669"/>
    <property type="project" value="UniProtKB-ARBA"/>
</dbReference>
<evidence type="ECO:0000259" key="18">
    <source>
        <dbReference type="PROSITE" id="PS51068"/>
    </source>
</evidence>
<feature type="region of interest" description="Disordered" evidence="16">
    <location>
        <begin position="97"/>
        <end position="121"/>
    </location>
</feature>
<dbReference type="Gene3D" id="3.20.190.10">
    <property type="entry name" value="MutM-like, N-terminal"/>
    <property type="match status" value="1"/>
</dbReference>
<sequence length="320" mass="35121">MPELPEVEVVRRGLEPYVASRVIERVEVLDARSLKRHTGGAESFVRQLEGRRIRSVARRGKFLWAPLSDAGCAPSIPPPHGEALVIHLGMSGQLRVRDGAGRGASQASEPHVSEGPASDPEKHLRIRLHMAGGSRIDFLDQRIFGGMHVSPLVNTPDGLAAGTGTKLPLIPESAAHIARDLLDPALDEESLVRRIRMRRAPIKSVILDQGTVSGVGNIYADEALWEAKLHFARSANGISSRKIRELLRACRDVMNRALEVGGTSFDALYVNVDGRSGYFARSLNAYGKHGTPCPRCGRALVRVQFQNRSSHLCPYCQRRR</sequence>
<dbReference type="Pfam" id="PF06827">
    <property type="entry name" value="zf-FPG_IleRS"/>
    <property type="match status" value="1"/>
</dbReference>
<comment type="cofactor">
    <cofactor evidence="15">
        <name>Zn(2+)</name>
        <dbReference type="ChEBI" id="CHEBI:29105"/>
    </cofactor>
    <text evidence="15">Binds 1 zinc ion per subunit.</text>
</comment>
<keyword evidence="7 15" id="KW-0378">Hydrolase</keyword>
<feature type="binding site" evidence="15">
    <location>
        <position position="123"/>
    </location>
    <ligand>
        <name>DNA</name>
        <dbReference type="ChEBI" id="CHEBI:16991"/>
    </ligand>
</feature>
<dbReference type="HAMAP" id="MF_00103">
    <property type="entry name" value="Fapy_DNA_glycosyl"/>
    <property type="match status" value="1"/>
</dbReference>
<feature type="domain" description="FPG-type" evidence="17">
    <location>
        <begin position="284"/>
        <end position="318"/>
    </location>
</feature>
<dbReference type="InterPro" id="IPR000214">
    <property type="entry name" value="Znf_DNA_glyclase/AP_lyase"/>
</dbReference>
<dbReference type="Pfam" id="PF06831">
    <property type="entry name" value="H2TH"/>
    <property type="match status" value="1"/>
</dbReference>
<keyword evidence="4 15" id="KW-0479">Metal-binding</keyword>
<dbReference type="Proteomes" id="UP000092596">
    <property type="component" value="Chromosome"/>
</dbReference>
<dbReference type="EC" id="3.2.2.23" evidence="15"/>
<dbReference type="RefSeq" id="WP_065247951.1">
    <property type="nucleotide sequence ID" value="NZ_CP012117.1"/>
</dbReference>
<accession>A0A1B0ZIK1</accession>
<evidence type="ECO:0000256" key="6">
    <source>
        <dbReference type="ARBA" id="ARBA00022771"/>
    </source>
</evidence>
<dbReference type="KEGG" id="dva:DAD186_12690"/>
<comment type="similarity">
    <text evidence="2 15">Belongs to the FPG family.</text>
</comment>
<evidence type="ECO:0000256" key="7">
    <source>
        <dbReference type="ARBA" id="ARBA00022801"/>
    </source>
</evidence>
<keyword evidence="13 15" id="KW-0326">Glycosidase</keyword>
<comment type="function">
    <text evidence="15">Involved in base excision repair of DNA damaged by oxidation or by mutagenic agents. Acts as DNA glycosylase that recognizes and removes damaged bases. Has a preference for oxidized purines, such as 7,8-dihydro-8-oxoguanine (8-oxoG). Has AP (apurinic/apyrimidinic) lyase activity and introduces nicks in the DNA strand. Cleaves the DNA backbone by beta-delta elimination to generate a single-strand break at the site of the removed base with both 3'- and 5'-phosphates.</text>
</comment>
<keyword evidence="8 15" id="KW-0862">Zinc</keyword>
<evidence type="ECO:0000256" key="10">
    <source>
        <dbReference type="ARBA" id="ARBA00023204"/>
    </source>
</evidence>
<dbReference type="AlphaFoldDB" id="A0A1B0ZIK1"/>
<keyword evidence="6 15" id="KW-0863">Zinc-finger</keyword>
<dbReference type="InterPro" id="IPR010979">
    <property type="entry name" value="Ribosomal_uS13-like_H2TH"/>
</dbReference>
<evidence type="ECO:0000256" key="15">
    <source>
        <dbReference type="HAMAP-Rule" id="MF_00103"/>
    </source>
</evidence>
<evidence type="ECO:0000256" key="4">
    <source>
        <dbReference type="ARBA" id="ARBA00022723"/>
    </source>
</evidence>
<keyword evidence="10 15" id="KW-0234">DNA repair</keyword>
<dbReference type="InterPro" id="IPR015886">
    <property type="entry name" value="H2TH_FPG"/>
</dbReference>
<dbReference type="NCBIfam" id="TIGR00577">
    <property type="entry name" value="fpg"/>
    <property type="match status" value="1"/>
</dbReference>
<dbReference type="PROSITE" id="PS51066">
    <property type="entry name" value="ZF_FPG_2"/>
    <property type="match status" value="1"/>
</dbReference>
<organism evidence="19 20">
    <name type="scientific">Dermabacter vaginalis</name>
    <dbReference type="NCBI Taxonomy" id="1630135"/>
    <lineage>
        <taxon>Bacteria</taxon>
        <taxon>Bacillati</taxon>
        <taxon>Actinomycetota</taxon>
        <taxon>Actinomycetes</taxon>
        <taxon>Micrococcales</taxon>
        <taxon>Dermabacteraceae</taxon>
        <taxon>Dermabacter</taxon>
    </lineage>
</organism>
<dbReference type="PATRIC" id="fig|1630135.4.peg.1270"/>
<dbReference type="PANTHER" id="PTHR22993:SF9">
    <property type="entry name" value="FORMAMIDOPYRIMIDINE-DNA GLYCOSYLASE"/>
    <property type="match status" value="1"/>
</dbReference>
<feature type="domain" description="Formamidopyrimidine-DNA glycosylase catalytic" evidence="18">
    <location>
        <begin position="2"/>
        <end position="145"/>
    </location>
</feature>
<dbReference type="SMART" id="SM01232">
    <property type="entry name" value="H2TH"/>
    <property type="match status" value="1"/>
</dbReference>
<dbReference type="PROSITE" id="PS51068">
    <property type="entry name" value="FPG_CAT"/>
    <property type="match status" value="1"/>
</dbReference>
<dbReference type="GO" id="GO:0006284">
    <property type="term" value="P:base-excision repair"/>
    <property type="evidence" value="ECO:0007669"/>
    <property type="project" value="InterPro"/>
</dbReference>
<feature type="active site" description="Proton donor; for beta-elimination activity" evidence="15">
    <location>
        <position position="61"/>
    </location>
</feature>
<keyword evidence="5 15" id="KW-0227">DNA damage</keyword>
<feature type="active site" description="Schiff-base intermediate with DNA" evidence="15">
    <location>
        <position position="2"/>
    </location>
</feature>
<dbReference type="GO" id="GO:0140078">
    <property type="term" value="F:class I DNA-(apurinic or apyrimidinic site) endonuclease activity"/>
    <property type="evidence" value="ECO:0007669"/>
    <property type="project" value="UniProtKB-EC"/>
</dbReference>
<evidence type="ECO:0000313" key="19">
    <source>
        <dbReference type="EMBL" id="ANP27819.1"/>
    </source>
</evidence>
<keyword evidence="12 15" id="KW-0511">Multifunctional enzyme</keyword>
<dbReference type="NCBIfam" id="NF002211">
    <property type="entry name" value="PRK01103.1"/>
    <property type="match status" value="1"/>
</dbReference>
<evidence type="ECO:0000256" key="14">
    <source>
        <dbReference type="ARBA" id="ARBA00044632"/>
    </source>
</evidence>
<dbReference type="InterPro" id="IPR020629">
    <property type="entry name" value="FPG_Glyclase"/>
</dbReference>
<evidence type="ECO:0000259" key="17">
    <source>
        <dbReference type="PROSITE" id="PS51066"/>
    </source>
</evidence>
<dbReference type="SUPFAM" id="SSF46946">
    <property type="entry name" value="S13-like H2TH domain"/>
    <property type="match status" value="1"/>
</dbReference>
<dbReference type="SUPFAM" id="SSF81624">
    <property type="entry name" value="N-terminal domain of MutM-like DNA repair proteins"/>
    <property type="match status" value="1"/>
</dbReference>
<feature type="binding site" evidence="15">
    <location>
        <position position="142"/>
    </location>
    <ligand>
        <name>DNA</name>
        <dbReference type="ChEBI" id="CHEBI:16991"/>
    </ligand>
</feature>
<dbReference type="EMBL" id="CP012117">
    <property type="protein sequence ID" value="ANP27819.1"/>
    <property type="molecule type" value="Genomic_DNA"/>
</dbReference>
<dbReference type="EC" id="4.2.99.18" evidence="15"/>
<dbReference type="Gene3D" id="1.10.8.50">
    <property type="match status" value="1"/>
</dbReference>
<evidence type="ECO:0000256" key="5">
    <source>
        <dbReference type="ARBA" id="ARBA00022763"/>
    </source>
</evidence>
<dbReference type="PANTHER" id="PTHR22993">
    <property type="entry name" value="FORMAMIDOPYRIMIDINE-DNA GLYCOSYLASE"/>
    <property type="match status" value="1"/>
</dbReference>
<evidence type="ECO:0000256" key="16">
    <source>
        <dbReference type="SAM" id="MobiDB-lite"/>
    </source>
</evidence>
<dbReference type="SUPFAM" id="SSF57716">
    <property type="entry name" value="Glucocorticoid receptor-like (DNA-binding domain)"/>
    <property type="match status" value="1"/>
</dbReference>
<evidence type="ECO:0000256" key="3">
    <source>
        <dbReference type="ARBA" id="ARBA00011245"/>
    </source>
</evidence>
<keyword evidence="11 15" id="KW-0456">Lyase</keyword>
<feature type="active site" description="Proton donor" evidence="15">
    <location>
        <position position="3"/>
    </location>
</feature>
<name>A0A1B0ZIK1_9MICO</name>
<evidence type="ECO:0000256" key="13">
    <source>
        <dbReference type="ARBA" id="ARBA00023295"/>
    </source>
</evidence>
<evidence type="ECO:0000313" key="20">
    <source>
        <dbReference type="Proteomes" id="UP000092596"/>
    </source>
</evidence>
<evidence type="ECO:0000256" key="12">
    <source>
        <dbReference type="ARBA" id="ARBA00023268"/>
    </source>
</evidence>
<evidence type="ECO:0000256" key="2">
    <source>
        <dbReference type="ARBA" id="ARBA00009409"/>
    </source>
</evidence>
<dbReference type="InterPro" id="IPR035937">
    <property type="entry name" value="FPG_N"/>
</dbReference>
<feature type="binding site" evidence="15">
    <location>
        <position position="198"/>
    </location>
    <ligand>
        <name>DNA</name>
        <dbReference type="ChEBI" id="CHEBI:16991"/>
    </ligand>
</feature>
<dbReference type="InterPro" id="IPR012319">
    <property type="entry name" value="FPG_cat"/>
</dbReference>
<feature type="active site" description="Proton donor; for delta-elimination activity" evidence="15">
    <location>
        <position position="308"/>
    </location>
</feature>
<protein>
    <recommendedName>
        <fullName evidence="15">Formamidopyrimidine-DNA glycosylase</fullName>
        <shortName evidence="15">Fapy-DNA glycosylase</shortName>
        <ecNumber evidence="15">3.2.2.23</ecNumber>
    </recommendedName>
    <alternativeName>
        <fullName evidence="15">DNA-(apurinic or apyrimidinic site) lyase MutM</fullName>
        <shortName evidence="15">AP lyase MutM</shortName>
        <ecNumber evidence="15">4.2.99.18</ecNumber>
    </alternativeName>
</protein>
<dbReference type="FunFam" id="1.10.8.50:FF:000003">
    <property type="entry name" value="Formamidopyrimidine-DNA glycosylase"/>
    <property type="match status" value="1"/>
</dbReference>
<evidence type="ECO:0000256" key="9">
    <source>
        <dbReference type="ARBA" id="ARBA00023125"/>
    </source>
</evidence>
<comment type="catalytic activity">
    <reaction evidence="14 15">
        <text>2'-deoxyribonucleotide-(2'-deoxyribose 5'-phosphate)-2'-deoxyribonucleotide-DNA = a 3'-end 2'-deoxyribonucleotide-(2,3-dehydro-2,3-deoxyribose 5'-phosphate)-DNA + a 5'-end 5'-phospho-2'-deoxyribonucleoside-DNA + H(+)</text>
        <dbReference type="Rhea" id="RHEA:66592"/>
        <dbReference type="Rhea" id="RHEA-COMP:13180"/>
        <dbReference type="Rhea" id="RHEA-COMP:16897"/>
        <dbReference type="Rhea" id="RHEA-COMP:17067"/>
        <dbReference type="ChEBI" id="CHEBI:15378"/>
        <dbReference type="ChEBI" id="CHEBI:136412"/>
        <dbReference type="ChEBI" id="CHEBI:157695"/>
        <dbReference type="ChEBI" id="CHEBI:167181"/>
        <dbReference type="EC" id="4.2.99.18"/>
    </reaction>
</comment>
<comment type="catalytic activity">
    <reaction evidence="1 15">
        <text>Hydrolysis of DNA containing ring-opened 7-methylguanine residues, releasing 2,6-diamino-4-hydroxy-5-(N-methyl)formamidopyrimidine.</text>
        <dbReference type="EC" id="3.2.2.23"/>
    </reaction>
</comment>
<dbReference type="GO" id="GO:0003684">
    <property type="term" value="F:damaged DNA binding"/>
    <property type="evidence" value="ECO:0007669"/>
    <property type="project" value="InterPro"/>
</dbReference>
<dbReference type="InterPro" id="IPR015887">
    <property type="entry name" value="DNA_glyclase_Znf_dom_DNA_BS"/>
</dbReference>
<dbReference type="PROSITE" id="PS01242">
    <property type="entry name" value="ZF_FPG_1"/>
    <property type="match status" value="1"/>
</dbReference>
<dbReference type="STRING" id="1630135.DAD186_12690"/>
<dbReference type="InterPro" id="IPR010663">
    <property type="entry name" value="Znf_FPG/IleRS"/>
</dbReference>
<dbReference type="GO" id="GO:0003690">
    <property type="term" value="F:double-stranded DNA binding"/>
    <property type="evidence" value="ECO:0007669"/>
    <property type="project" value="UniProtKB-ARBA"/>
</dbReference>
<comment type="subunit">
    <text evidence="3 15">Monomer.</text>
</comment>
<dbReference type="Pfam" id="PF01149">
    <property type="entry name" value="Fapy_DNA_glyco"/>
    <property type="match status" value="1"/>
</dbReference>
<dbReference type="CDD" id="cd08966">
    <property type="entry name" value="EcFpg-like_N"/>
    <property type="match status" value="1"/>
</dbReference>
<evidence type="ECO:0000256" key="8">
    <source>
        <dbReference type="ARBA" id="ARBA00022833"/>
    </source>
</evidence>
<dbReference type="SMART" id="SM00898">
    <property type="entry name" value="Fapy_DNA_glyco"/>
    <property type="match status" value="1"/>
</dbReference>
<dbReference type="GO" id="GO:0008270">
    <property type="term" value="F:zinc ion binding"/>
    <property type="evidence" value="ECO:0007669"/>
    <property type="project" value="UniProtKB-UniRule"/>
</dbReference>
<proteinExistence type="inferred from homology"/>
<keyword evidence="9 15" id="KW-0238">DNA-binding</keyword>
<evidence type="ECO:0000256" key="11">
    <source>
        <dbReference type="ARBA" id="ARBA00023239"/>
    </source>
</evidence>
<evidence type="ECO:0000256" key="1">
    <source>
        <dbReference type="ARBA" id="ARBA00001668"/>
    </source>
</evidence>
<dbReference type="GO" id="GO:0034039">
    <property type="term" value="F:8-oxo-7,8-dihydroguanine DNA N-glycosylase activity"/>
    <property type="evidence" value="ECO:0007669"/>
    <property type="project" value="TreeGrafter"/>
</dbReference>
<gene>
    <name evidence="15" type="primary">mutM</name>
    <name evidence="15" type="synonym">fpg</name>
    <name evidence="19" type="ORF">DAD186_12690</name>
</gene>
<reference evidence="19 20" key="1">
    <citation type="submission" date="2015-06" db="EMBL/GenBank/DDBJ databases">
        <title>Investigation of pathophysiology for high-risk pregnancy and development of treatment modality based on it.</title>
        <authorList>
            <person name="Kim B.-C."/>
            <person name="Lim S."/>
        </authorList>
    </citation>
    <scope>NUCLEOTIDE SEQUENCE [LARGE SCALE GENOMIC DNA]</scope>
    <source>
        <strain evidence="19 20">AD1-86</strain>
    </source>
</reference>